<protein>
    <submittedName>
        <fullName evidence="2">33662_t:CDS:1</fullName>
    </submittedName>
</protein>
<evidence type="ECO:0000256" key="1">
    <source>
        <dbReference type="SAM" id="MobiDB-lite"/>
    </source>
</evidence>
<dbReference type="EMBL" id="CAJVQB010031688">
    <property type="protein sequence ID" value="CAG8817265.1"/>
    <property type="molecule type" value="Genomic_DNA"/>
</dbReference>
<proteinExistence type="predicted"/>
<dbReference type="PANTHER" id="PTHR33129:SF1">
    <property type="entry name" value="ATP-BINDING PROTEIN"/>
    <property type="match status" value="1"/>
</dbReference>
<organism evidence="2 3">
    <name type="scientific">Gigaspora margarita</name>
    <dbReference type="NCBI Taxonomy" id="4874"/>
    <lineage>
        <taxon>Eukaryota</taxon>
        <taxon>Fungi</taxon>
        <taxon>Fungi incertae sedis</taxon>
        <taxon>Mucoromycota</taxon>
        <taxon>Glomeromycotina</taxon>
        <taxon>Glomeromycetes</taxon>
        <taxon>Diversisporales</taxon>
        <taxon>Gigasporaceae</taxon>
        <taxon>Gigaspora</taxon>
    </lineage>
</organism>
<evidence type="ECO:0000313" key="2">
    <source>
        <dbReference type="EMBL" id="CAG8817265.1"/>
    </source>
</evidence>
<gene>
    <name evidence="2" type="ORF">GMARGA_LOCUS26761</name>
</gene>
<feature type="non-terminal residue" evidence="2">
    <location>
        <position position="1"/>
    </location>
</feature>
<name>A0ABN7W5Q6_GIGMA</name>
<sequence length="243" mass="28547">ERYDEAIKWPGFTKYFMPVWALEEINKLWGPIPRSVLAKWDDESYQADYEQIVAKVDYVDYEKYKTFTSATYRFVSREVYDGTTNIKLEEVLEILLWEAHLECDLNDGDSKIMEKQLKKLECNVFTTLNEANKEHYNKPKSKTFASIDSFNFDNNDLALFQITVSENHGLRYLTAKDEDSQKAQGWSNKITQYALKRDLRMTRKRSINEMLEDNKTVEASRRKVGTKQHNSSDVTMMDNKSVI</sequence>
<comment type="caution">
    <text evidence="2">The sequence shown here is derived from an EMBL/GenBank/DDBJ whole genome shotgun (WGS) entry which is preliminary data.</text>
</comment>
<dbReference type="InterPro" id="IPR052980">
    <property type="entry name" value="Crinkler_effector"/>
</dbReference>
<dbReference type="PANTHER" id="PTHR33129">
    <property type="entry name" value="PROTEIN KINASE DOMAIN-CONTAINING PROTEIN-RELATED"/>
    <property type="match status" value="1"/>
</dbReference>
<feature type="region of interest" description="Disordered" evidence="1">
    <location>
        <begin position="218"/>
        <end position="243"/>
    </location>
</feature>
<reference evidence="2 3" key="1">
    <citation type="submission" date="2021-06" db="EMBL/GenBank/DDBJ databases">
        <authorList>
            <person name="Kallberg Y."/>
            <person name="Tangrot J."/>
            <person name="Rosling A."/>
        </authorList>
    </citation>
    <scope>NUCLEOTIDE SEQUENCE [LARGE SCALE GENOMIC DNA]</scope>
    <source>
        <strain evidence="2 3">120-4 pot B 10/14</strain>
    </source>
</reference>
<evidence type="ECO:0000313" key="3">
    <source>
        <dbReference type="Proteomes" id="UP000789901"/>
    </source>
</evidence>
<keyword evidence="3" id="KW-1185">Reference proteome</keyword>
<accession>A0ABN7W5Q6</accession>
<dbReference type="Proteomes" id="UP000789901">
    <property type="component" value="Unassembled WGS sequence"/>
</dbReference>